<reference evidence="1" key="1">
    <citation type="submission" date="2018-05" db="EMBL/GenBank/DDBJ databases">
        <authorList>
            <person name="Lanie J.A."/>
            <person name="Ng W.-L."/>
            <person name="Kazmierczak K.M."/>
            <person name="Andrzejewski T.M."/>
            <person name="Davidsen T.M."/>
            <person name="Wayne K.J."/>
            <person name="Tettelin H."/>
            <person name="Glass J.I."/>
            <person name="Rusch D."/>
            <person name="Podicherti R."/>
            <person name="Tsui H.-C.T."/>
            <person name="Winkler M.E."/>
        </authorList>
    </citation>
    <scope>NUCLEOTIDE SEQUENCE</scope>
</reference>
<name>A0A383D876_9ZZZZ</name>
<accession>A0A383D876</accession>
<proteinExistence type="predicted"/>
<evidence type="ECO:0000313" key="1">
    <source>
        <dbReference type="EMBL" id="SVE40514.1"/>
    </source>
</evidence>
<organism evidence="1">
    <name type="scientific">marine metagenome</name>
    <dbReference type="NCBI Taxonomy" id="408172"/>
    <lineage>
        <taxon>unclassified sequences</taxon>
        <taxon>metagenomes</taxon>
        <taxon>ecological metagenomes</taxon>
    </lineage>
</organism>
<dbReference type="AlphaFoldDB" id="A0A383D876"/>
<sequence>MFDDAVEIEGIDRRLLGNILFFLL</sequence>
<dbReference type="EMBL" id="UINC01215022">
    <property type="protein sequence ID" value="SVE40514.1"/>
    <property type="molecule type" value="Genomic_DNA"/>
</dbReference>
<protein>
    <submittedName>
        <fullName evidence="1">Uncharacterized protein</fullName>
    </submittedName>
</protein>
<gene>
    <name evidence="1" type="ORF">METZ01_LOCUS493368</name>
</gene>